<organism evidence="1 2">
    <name type="scientific">Microthlaspi erraticum</name>
    <dbReference type="NCBI Taxonomy" id="1685480"/>
    <lineage>
        <taxon>Eukaryota</taxon>
        <taxon>Viridiplantae</taxon>
        <taxon>Streptophyta</taxon>
        <taxon>Embryophyta</taxon>
        <taxon>Tracheophyta</taxon>
        <taxon>Spermatophyta</taxon>
        <taxon>Magnoliopsida</taxon>
        <taxon>eudicotyledons</taxon>
        <taxon>Gunneridae</taxon>
        <taxon>Pentapetalae</taxon>
        <taxon>rosids</taxon>
        <taxon>malvids</taxon>
        <taxon>Brassicales</taxon>
        <taxon>Brassicaceae</taxon>
        <taxon>Coluteocarpeae</taxon>
        <taxon>Microthlaspi</taxon>
    </lineage>
</organism>
<dbReference type="Proteomes" id="UP000467841">
    <property type="component" value="Unassembled WGS sequence"/>
</dbReference>
<protein>
    <submittedName>
        <fullName evidence="1">Uncharacterized protein</fullName>
    </submittedName>
</protein>
<proteinExistence type="predicted"/>
<comment type="caution">
    <text evidence="1">The sequence shown here is derived from an EMBL/GenBank/DDBJ whole genome shotgun (WGS) entry which is preliminary data.</text>
</comment>
<evidence type="ECO:0000313" key="2">
    <source>
        <dbReference type="Proteomes" id="UP000467841"/>
    </source>
</evidence>
<dbReference type="AlphaFoldDB" id="A0A6D2HVN6"/>
<dbReference type="EMBL" id="CACVBM020000344">
    <property type="protein sequence ID" value="CAA7018009.1"/>
    <property type="molecule type" value="Genomic_DNA"/>
</dbReference>
<evidence type="ECO:0000313" key="1">
    <source>
        <dbReference type="EMBL" id="CAA7018009.1"/>
    </source>
</evidence>
<name>A0A6D2HVN6_9BRAS</name>
<gene>
    <name evidence="1" type="ORF">MERR_LOCUS5244</name>
</gene>
<reference evidence="1" key="1">
    <citation type="submission" date="2020-01" db="EMBL/GenBank/DDBJ databases">
        <authorList>
            <person name="Mishra B."/>
        </authorList>
    </citation>
    <scope>NUCLEOTIDE SEQUENCE [LARGE SCALE GENOMIC DNA]</scope>
</reference>
<sequence length="76" mass="8770">MNIAPVGTAEISSWGLTKPAGFWWTYLKKKSMITDIFVTLRCLSKRVISRNHSSHRNFSPCYRLCCDNLDILYARS</sequence>
<accession>A0A6D2HVN6</accession>
<keyword evidence="2" id="KW-1185">Reference proteome</keyword>